<feature type="domain" description="Histidine kinase/HSP90-like ATPase" evidence="2">
    <location>
        <begin position="21"/>
        <end position="134"/>
    </location>
</feature>
<accession>A0A941INV7</accession>
<keyword evidence="1" id="KW-0723">Serine/threonine-protein kinase</keyword>
<reference evidence="3" key="1">
    <citation type="submission" date="2021-04" db="EMBL/GenBank/DDBJ databases">
        <title>Genome based classification of Actinospica acidithermotolerans sp. nov., an actinobacterium isolated from an Indonesian hot spring.</title>
        <authorList>
            <person name="Kusuma A.B."/>
            <person name="Putra K.E."/>
            <person name="Nafisah S."/>
            <person name="Loh J."/>
            <person name="Nouioui I."/>
            <person name="Goodfellow M."/>
        </authorList>
    </citation>
    <scope>NUCLEOTIDE SEQUENCE</scope>
    <source>
        <strain evidence="3">MGRD01-02</strain>
    </source>
</reference>
<keyword evidence="1" id="KW-0808">Transferase</keyword>
<name>A0A941INV7_9ACTN</name>
<dbReference type="EMBL" id="JAGSOH010000225">
    <property type="protein sequence ID" value="MBR7831373.1"/>
    <property type="molecule type" value="Genomic_DNA"/>
</dbReference>
<evidence type="ECO:0000259" key="2">
    <source>
        <dbReference type="Pfam" id="PF13581"/>
    </source>
</evidence>
<evidence type="ECO:0000313" key="4">
    <source>
        <dbReference type="Proteomes" id="UP000676325"/>
    </source>
</evidence>
<dbReference type="Gene3D" id="3.30.565.10">
    <property type="entry name" value="Histidine kinase-like ATPase, C-terminal domain"/>
    <property type="match status" value="1"/>
</dbReference>
<dbReference type="Pfam" id="PF13581">
    <property type="entry name" value="HATPase_c_2"/>
    <property type="match status" value="1"/>
</dbReference>
<proteinExistence type="predicted"/>
<keyword evidence="1" id="KW-0418">Kinase</keyword>
<keyword evidence="4" id="KW-1185">Reference proteome</keyword>
<organism evidence="3 4">
    <name type="scientific">Actinospica acidithermotolerans</name>
    <dbReference type="NCBI Taxonomy" id="2828514"/>
    <lineage>
        <taxon>Bacteria</taxon>
        <taxon>Bacillati</taxon>
        <taxon>Actinomycetota</taxon>
        <taxon>Actinomycetes</taxon>
        <taxon>Catenulisporales</taxon>
        <taxon>Actinospicaceae</taxon>
        <taxon>Actinospica</taxon>
    </lineage>
</organism>
<keyword evidence="3" id="KW-0547">Nucleotide-binding</keyword>
<dbReference type="CDD" id="cd16936">
    <property type="entry name" value="HATPase_RsbW-like"/>
    <property type="match status" value="1"/>
</dbReference>
<dbReference type="Proteomes" id="UP000676325">
    <property type="component" value="Unassembled WGS sequence"/>
</dbReference>
<sequence length="146" mass="15612">MSQNAFPEPASVPLCVLRFDDADDLPHVRHEVGKAAEAAGLDRRRIPDFVLSAHELAANSVMHTEGGGVLRLWTENGSLICEVADNGMLADAAAGQRRPDLSGRGGAGLWIVRQACDSVRIRSVPGEGTAVRMQMTLAPGAEERDR</sequence>
<comment type="caution">
    <text evidence="3">The sequence shown here is derived from an EMBL/GenBank/DDBJ whole genome shotgun (WGS) entry which is preliminary data.</text>
</comment>
<dbReference type="AlphaFoldDB" id="A0A941INV7"/>
<gene>
    <name evidence="3" type="ORF">KDK95_34025</name>
</gene>
<dbReference type="GO" id="GO:0005524">
    <property type="term" value="F:ATP binding"/>
    <property type="evidence" value="ECO:0007669"/>
    <property type="project" value="UniProtKB-KW"/>
</dbReference>
<dbReference type="PANTHER" id="PTHR35526:SF3">
    <property type="entry name" value="ANTI-SIGMA-F FACTOR RSBW"/>
    <property type="match status" value="1"/>
</dbReference>
<evidence type="ECO:0000313" key="3">
    <source>
        <dbReference type="EMBL" id="MBR7831373.1"/>
    </source>
</evidence>
<dbReference type="SUPFAM" id="SSF55874">
    <property type="entry name" value="ATPase domain of HSP90 chaperone/DNA topoisomerase II/histidine kinase"/>
    <property type="match status" value="1"/>
</dbReference>
<dbReference type="RefSeq" id="WP_212522483.1">
    <property type="nucleotide sequence ID" value="NZ_JAGSOH010000225.1"/>
</dbReference>
<dbReference type="InterPro" id="IPR050267">
    <property type="entry name" value="Anti-sigma-factor_SerPK"/>
</dbReference>
<dbReference type="InterPro" id="IPR003594">
    <property type="entry name" value="HATPase_dom"/>
</dbReference>
<dbReference type="GO" id="GO:0004674">
    <property type="term" value="F:protein serine/threonine kinase activity"/>
    <property type="evidence" value="ECO:0007669"/>
    <property type="project" value="UniProtKB-KW"/>
</dbReference>
<evidence type="ECO:0000256" key="1">
    <source>
        <dbReference type="ARBA" id="ARBA00022527"/>
    </source>
</evidence>
<dbReference type="InterPro" id="IPR036890">
    <property type="entry name" value="HATPase_C_sf"/>
</dbReference>
<dbReference type="PANTHER" id="PTHR35526">
    <property type="entry name" value="ANTI-SIGMA-F FACTOR RSBW-RELATED"/>
    <property type="match status" value="1"/>
</dbReference>
<protein>
    <submittedName>
        <fullName evidence="3">ATP-binding protein</fullName>
    </submittedName>
</protein>
<keyword evidence="3" id="KW-0067">ATP-binding</keyword>